<evidence type="ECO:0000256" key="6">
    <source>
        <dbReference type="ARBA" id="ARBA00022692"/>
    </source>
</evidence>
<keyword evidence="10 15" id="KW-0675">Receptor</keyword>
<name>A0A1Z9YZB0_9GAMM</name>
<dbReference type="NCBIfam" id="TIGR01783">
    <property type="entry name" value="TonB-siderophor"/>
    <property type="match status" value="1"/>
</dbReference>
<comment type="caution">
    <text evidence="15">The sequence shown here is derived from an EMBL/GenBank/DDBJ whole genome shotgun (WGS) entry which is preliminary data.</text>
</comment>
<proteinExistence type="inferred from homology"/>
<sequence>MKQRIVKTHLQLAIQAILLGAPLISAIGISPAVYASPIQQYNIAGGTLVNVLQQFAIQSKLTLAYEPHNLTEQQSTGLNGNYTVEQGLQSLLAPHGLQAIKLDNGGFSIQKIKNNQTSSNTTEIFQLKPIILTATPSNRMQQNNSDVQQLPVIIIKADEKNPTTDGTGSYTTRATTAATGLNLTLKETPQLVSVYTQQQMKDQGLTQLMDVAAIAAGLSVSASGNIGSDSSPVYSRGFSVNNYLLDGTKLLNGYSSIYQSQDTAMFDRVEIVRGASGLMTGSGTPSASINLVRKKPAQDVQANINITGGSWDYFRVDTDASSPLNEDGSIRGRVVMSAQQNNSFIDRLKEDRKVFYAVVEGDVSPQTTTSFAVSHQEINQDGSSRGGLPAWYSDGTRTNWARSDSAAAEWASSERHNTSFFADITHQFNDQWSIKSSLSRIITDSDEVIGYLGGTPDRLTGKGAVLWATRWTYRPVQDMFSTQLNGEFSLFGQDHQLVVGTTLAKSKNGKKPSLQNWPSLSNSTWDNTISNIFEWDGSNPSQPDLAVLGWGEEENINNSIFAAFRFKLSDQLALLTGARVEDWKRDTTSYSSATDVTTKTHRQETGEVTPYAGLVFDLNDYWSIYGSYTTIFTPQTTIDINGDYLDPETGNSFETGVKGAFFNNMLNIGAAVYKTKQDNKAIAVKAADGTNLMVNGQQAYEALDGTQSKGIELEITGKLAEGWQISTSFSRNITVDRDDNKLNTTVPQNTARLFTTYVLPYFNNGALQIGGGIRWQSEMYTLNSGPNKVKLSQSPVTLIDLMARYKFSENLSTNINISNLLDEKYYATAGNSYYGQPRNVRIGFSYNW</sequence>
<evidence type="ECO:0000256" key="8">
    <source>
        <dbReference type="ARBA" id="ARBA00023077"/>
    </source>
</evidence>
<keyword evidence="3 12" id="KW-0813">Transport</keyword>
<dbReference type="Gene3D" id="3.55.50.30">
    <property type="match status" value="1"/>
</dbReference>
<dbReference type="InterPro" id="IPR000531">
    <property type="entry name" value="Beta-barrel_TonB"/>
</dbReference>
<evidence type="ECO:0000256" key="11">
    <source>
        <dbReference type="ARBA" id="ARBA00023237"/>
    </source>
</evidence>
<dbReference type="InterPro" id="IPR039426">
    <property type="entry name" value="TonB-dep_rcpt-like"/>
</dbReference>
<dbReference type="Pfam" id="PF00593">
    <property type="entry name" value="TonB_dep_Rec_b-barrel"/>
    <property type="match status" value="1"/>
</dbReference>
<evidence type="ECO:0000256" key="2">
    <source>
        <dbReference type="ARBA" id="ARBA00009810"/>
    </source>
</evidence>
<evidence type="ECO:0000256" key="10">
    <source>
        <dbReference type="ARBA" id="ARBA00023170"/>
    </source>
</evidence>
<dbReference type="GO" id="GO:0009279">
    <property type="term" value="C:cell outer membrane"/>
    <property type="evidence" value="ECO:0007669"/>
    <property type="project" value="UniProtKB-SubCell"/>
</dbReference>
<evidence type="ECO:0000256" key="13">
    <source>
        <dbReference type="RuleBase" id="RU003357"/>
    </source>
</evidence>
<evidence type="ECO:0000256" key="3">
    <source>
        <dbReference type="ARBA" id="ARBA00022448"/>
    </source>
</evidence>
<dbReference type="Proteomes" id="UP000196536">
    <property type="component" value="Unassembled WGS sequence"/>
</dbReference>
<comment type="subcellular location">
    <subcellularLocation>
        <location evidence="1 12">Cell outer membrane</location>
        <topology evidence="1 12">Multi-pass membrane protein</topology>
    </subcellularLocation>
</comment>
<keyword evidence="9 12" id="KW-0472">Membrane</keyword>
<evidence type="ECO:0000256" key="1">
    <source>
        <dbReference type="ARBA" id="ARBA00004571"/>
    </source>
</evidence>
<reference evidence="15 16" key="1">
    <citation type="submission" date="2017-05" db="EMBL/GenBank/DDBJ databases">
        <title>Acinetobacter populi ANC 5415 (= PBJ7), whole genome shotgun sequencing project.</title>
        <authorList>
            <person name="Nemec A."/>
            <person name="Radolfova-Krizova L."/>
        </authorList>
    </citation>
    <scope>NUCLEOTIDE SEQUENCE [LARGE SCALE GENOMIC DNA]</scope>
    <source>
        <strain evidence="15 16">PBJ7</strain>
    </source>
</reference>
<keyword evidence="8 13" id="KW-0798">TonB box</keyword>
<dbReference type="Pfam" id="PF07715">
    <property type="entry name" value="Plug"/>
    <property type="match status" value="1"/>
</dbReference>
<evidence type="ECO:0000259" key="14">
    <source>
        <dbReference type="SMART" id="SM00965"/>
    </source>
</evidence>
<dbReference type="GO" id="GO:0015344">
    <property type="term" value="F:siderophore uptake transmembrane transporter activity"/>
    <property type="evidence" value="ECO:0007669"/>
    <property type="project" value="TreeGrafter"/>
</dbReference>
<dbReference type="InterPro" id="IPR012910">
    <property type="entry name" value="Plug_dom"/>
</dbReference>
<protein>
    <submittedName>
        <fullName evidence="15">TonB-dependent siderophore receptor</fullName>
    </submittedName>
</protein>
<dbReference type="OrthoDB" id="8663017at2"/>
<keyword evidence="7" id="KW-0408">Iron</keyword>
<dbReference type="Gene3D" id="2.40.170.20">
    <property type="entry name" value="TonB-dependent receptor, beta-barrel domain"/>
    <property type="match status" value="1"/>
</dbReference>
<dbReference type="InterPro" id="IPR011662">
    <property type="entry name" value="Secretin/TonB_short_N"/>
</dbReference>
<dbReference type="PROSITE" id="PS52016">
    <property type="entry name" value="TONB_DEPENDENT_REC_3"/>
    <property type="match status" value="1"/>
</dbReference>
<dbReference type="InterPro" id="IPR037066">
    <property type="entry name" value="Plug_dom_sf"/>
</dbReference>
<evidence type="ECO:0000256" key="9">
    <source>
        <dbReference type="ARBA" id="ARBA00023136"/>
    </source>
</evidence>
<dbReference type="SMART" id="SM00965">
    <property type="entry name" value="STN"/>
    <property type="match status" value="1"/>
</dbReference>
<dbReference type="RefSeq" id="WP_087620096.1">
    <property type="nucleotide sequence ID" value="NZ_NEXX01000002.1"/>
</dbReference>
<dbReference type="EMBL" id="NEXX01000002">
    <property type="protein sequence ID" value="OUY07548.1"/>
    <property type="molecule type" value="Genomic_DNA"/>
</dbReference>
<organism evidence="15 16">
    <name type="scientific">Acinetobacter populi</name>
    <dbReference type="NCBI Taxonomy" id="1582270"/>
    <lineage>
        <taxon>Bacteria</taxon>
        <taxon>Pseudomonadati</taxon>
        <taxon>Pseudomonadota</taxon>
        <taxon>Gammaproteobacteria</taxon>
        <taxon>Moraxellales</taxon>
        <taxon>Moraxellaceae</taxon>
        <taxon>Acinetobacter</taxon>
    </lineage>
</organism>
<evidence type="ECO:0000256" key="12">
    <source>
        <dbReference type="PROSITE-ProRule" id="PRU01360"/>
    </source>
</evidence>
<feature type="domain" description="Secretin/TonB short N-terminal" evidence="14">
    <location>
        <begin position="61"/>
        <end position="112"/>
    </location>
</feature>
<comment type="similarity">
    <text evidence="2 12 13">Belongs to the TonB-dependent receptor family.</text>
</comment>
<keyword evidence="4 12" id="KW-1134">Transmembrane beta strand</keyword>
<evidence type="ECO:0000313" key="15">
    <source>
        <dbReference type="EMBL" id="OUY07548.1"/>
    </source>
</evidence>
<keyword evidence="5" id="KW-0410">Iron transport</keyword>
<evidence type="ECO:0000256" key="4">
    <source>
        <dbReference type="ARBA" id="ARBA00022452"/>
    </source>
</evidence>
<dbReference type="PANTHER" id="PTHR32552:SF74">
    <property type="entry name" value="HYDROXAMATE SIDEROPHORE RECEPTOR FHUE"/>
    <property type="match status" value="1"/>
</dbReference>
<dbReference type="GO" id="GO:0015891">
    <property type="term" value="P:siderophore transport"/>
    <property type="evidence" value="ECO:0007669"/>
    <property type="project" value="InterPro"/>
</dbReference>
<dbReference type="CDD" id="cd01347">
    <property type="entry name" value="ligand_gated_channel"/>
    <property type="match status" value="1"/>
</dbReference>
<gene>
    <name evidence="15" type="ORF">CAP51_07300</name>
</gene>
<dbReference type="PANTHER" id="PTHR32552">
    <property type="entry name" value="FERRICHROME IRON RECEPTOR-RELATED"/>
    <property type="match status" value="1"/>
</dbReference>
<dbReference type="GO" id="GO:0038023">
    <property type="term" value="F:signaling receptor activity"/>
    <property type="evidence" value="ECO:0007669"/>
    <property type="project" value="InterPro"/>
</dbReference>
<dbReference type="InterPro" id="IPR010105">
    <property type="entry name" value="TonB_sidphr_rcpt"/>
</dbReference>
<accession>A0A1Z9YZB0</accession>
<evidence type="ECO:0000256" key="7">
    <source>
        <dbReference type="ARBA" id="ARBA00023004"/>
    </source>
</evidence>
<dbReference type="InterPro" id="IPR036942">
    <property type="entry name" value="Beta-barrel_TonB_sf"/>
</dbReference>
<dbReference type="Pfam" id="PF07660">
    <property type="entry name" value="STN"/>
    <property type="match status" value="1"/>
</dbReference>
<keyword evidence="5" id="KW-0406">Ion transport</keyword>
<keyword evidence="11 12" id="KW-0998">Cell outer membrane</keyword>
<evidence type="ECO:0000313" key="16">
    <source>
        <dbReference type="Proteomes" id="UP000196536"/>
    </source>
</evidence>
<keyword evidence="6 12" id="KW-0812">Transmembrane</keyword>
<dbReference type="AlphaFoldDB" id="A0A1Z9YZB0"/>
<dbReference type="SUPFAM" id="SSF56935">
    <property type="entry name" value="Porins"/>
    <property type="match status" value="1"/>
</dbReference>
<dbReference type="Gene3D" id="2.170.130.10">
    <property type="entry name" value="TonB-dependent receptor, plug domain"/>
    <property type="match status" value="1"/>
</dbReference>
<evidence type="ECO:0000256" key="5">
    <source>
        <dbReference type="ARBA" id="ARBA00022496"/>
    </source>
</evidence>
<keyword evidence="16" id="KW-1185">Reference proteome</keyword>